<evidence type="ECO:0000259" key="9">
    <source>
        <dbReference type="Pfam" id="PF00924"/>
    </source>
</evidence>
<dbReference type="RefSeq" id="WP_115184633.1">
    <property type="nucleotide sequence ID" value="NZ_CAMKUF010000001.1"/>
</dbReference>
<feature type="domain" description="Mechanosensitive ion channel MscS" evidence="9">
    <location>
        <begin position="352"/>
        <end position="412"/>
    </location>
</feature>
<feature type="transmembrane region" description="Helical" evidence="7">
    <location>
        <begin position="203"/>
        <end position="224"/>
    </location>
</feature>
<evidence type="ECO:0000256" key="4">
    <source>
        <dbReference type="ARBA" id="ARBA00022692"/>
    </source>
</evidence>
<keyword evidence="4 7" id="KW-0812">Transmembrane</keyword>
<keyword evidence="5 7" id="KW-1133">Transmembrane helix</keyword>
<feature type="chain" id="PRO_5016689417" description="Small-conductance mechanosensitive channel" evidence="8">
    <location>
        <begin position="23"/>
        <end position="537"/>
    </location>
</feature>
<evidence type="ECO:0000259" key="10">
    <source>
        <dbReference type="Pfam" id="PF21082"/>
    </source>
</evidence>
<keyword evidence="7" id="KW-0813">Transport</keyword>
<dbReference type="GO" id="GO:0008381">
    <property type="term" value="F:mechanosensitive monoatomic ion channel activity"/>
    <property type="evidence" value="ECO:0007669"/>
    <property type="project" value="InterPro"/>
</dbReference>
<dbReference type="Pfam" id="PF00924">
    <property type="entry name" value="MS_channel_2nd"/>
    <property type="match status" value="1"/>
</dbReference>
<feature type="transmembrane region" description="Helical" evidence="7">
    <location>
        <begin position="244"/>
        <end position="273"/>
    </location>
</feature>
<evidence type="ECO:0000256" key="8">
    <source>
        <dbReference type="SAM" id="SignalP"/>
    </source>
</evidence>
<dbReference type="InterPro" id="IPR010920">
    <property type="entry name" value="LSM_dom_sf"/>
</dbReference>
<keyword evidence="7" id="KW-0406">Ion transport</keyword>
<name>A0A380AYK5_9GAMM</name>
<evidence type="ECO:0000256" key="7">
    <source>
        <dbReference type="RuleBase" id="RU369025"/>
    </source>
</evidence>
<comment type="caution">
    <text evidence="7">Lacks conserved residue(s) required for the propagation of feature annotation.</text>
</comment>
<evidence type="ECO:0000313" key="11">
    <source>
        <dbReference type="EMBL" id="SUI89946.1"/>
    </source>
</evidence>
<evidence type="ECO:0000256" key="1">
    <source>
        <dbReference type="ARBA" id="ARBA00004651"/>
    </source>
</evidence>
<keyword evidence="7" id="KW-0997">Cell inner membrane</keyword>
<gene>
    <name evidence="11" type="ORF">NCTC11544_05243</name>
</gene>
<keyword evidence="7" id="KW-0407">Ion channel</keyword>
<comment type="subunit">
    <text evidence="7">Homoheptamer.</text>
</comment>
<comment type="similarity">
    <text evidence="2 7">Belongs to the MscS (TC 1.A.23) family.</text>
</comment>
<dbReference type="InterPro" id="IPR011066">
    <property type="entry name" value="MscS_channel_C_sf"/>
</dbReference>
<reference evidence="11 12" key="1">
    <citation type="submission" date="2018-06" db="EMBL/GenBank/DDBJ databases">
        <authorList>
            <consortium name="Pathogen Informatics"/>
            <person name="Doyle S."/>
        </authorList>
    </citation>
    <scope>NUCLEOTIDE SEQUENCE [LARGE SCALE GENOMIC DNA]</scope>
    <source>
        <strain evidence="11 12">NCTC11544</strain>
    </source>
</reference>
<evidence type="ECO:0000313" key="12">
    <source>
        <dbReference type="Proteomes" id="UP000255529"/>
    </source>
</evidence>
<dbReference type="PANTHER" id="PTHR30221:SF18">
    <property type="entry name" value="SLL0590 PROTEIN"/>
    <property type="match status" value="1"/>
</dbReference>
<dbReference type="Proteomes" id="UP000255529">
    <property type="component" value="Unassembled WGS sequence"/>
</dbReference>
<dbReference type="PANTHER" id="PTHR30221">
    <property type="entry name" value="SMALL-CONDUCTANCE MECHANOSENSITIVE CHANNEL"/>
    <property type="match status" value="1"/>
</dbReference>
<evidence type="ECO:0000256" key="2">
    <source>
        <dbReference type="ARBA" id="ARBA00008017"/>
    </source>
</evidence>
<keyword evidence="3" id="KW-1003">Cell membrane</keyword>
<protein>
    <recommendedName>
        <fullName evidence="7">Small-conductance mechanosensitive channel</fullName>
    </recommendedName>
</protein>
<organism evidence="11 12">
    <name type="scientific">Serratia quinivorans</name>
    <dbReference type="NCBI Taxonomy" id="137545"/>
    <lineage>
        <taxon>Bacteria</taxon>
        <taxon>Pseudomonadati</taxon>
        <taxon>Pseudomonadota</taxon>
        <taxon>Gammaproteobacteria</taxon>
        <taxon>Enterobacterales</taxon>
        <taxon>Yersiniaceae</taxon>
        <taxon>Serratia</taxon>
    </lineage>
</organism>
<accession>A0A380AYK5</accession>
<sequence>MSKKVNGVVCCLLFLISSLCFGAEPRQLATEQEKARTLYIFHQPIVMLQAKFGFTTPEQRVLRIRNTLRSLTEEDIRQPVQVHVIKRYNQQGRLFSINGKPFMLLTQGDLDEGDDLTLDQASQRVLARFNAQRSALLEQYSSAYLAIAVVKSAAGTLVLGLVLYAAFKSWQRVKKFYATRIALKRGWIPQSWRMVLGAFESRLYALLMVLLSIGAFYIWLSWVFRLFPWTRIWGDSLGNWSISVIQQVTLSIVSAFPGLAIVAIIFLLTGFILKLLKVLLKRVESGKLVVPGLHPETVGATRKLISVMVWLFALSAAYPFLPGADSLAFKGVSVFFGLMLTLGSAGLMNHAMSGLVLTYSRALRKGDFIRIGDNEGLVSEVGMLATKILTRESYVVTVPNAVVVSGKITNLSALKPGDGVNLTTSVTIGYDTPWRQVHAMLELAANRTRGIDNRVPPLVRQLSLMDWYIAYELQVKLGAGEALASVKSELHSHIQDVFNEFNVQIMSPNFVLQPENAVMVSQDHWYTAPAVQPDKPS</sequence>
<dbReference type="SUPFAM" id="SSF82689">
    <property type="entry name" value="Mechanosensitive channel protein MscS (YggB), C-terminal domain"/>
    <property type="match status" value="1"/>
</dbReference>
<dbReference type="Gene3D" id="2.30.30.60">
    <property type="match status" value="1"/>
</dbReference>
<dbReference type="GO" id="GO:0005886">
    <property type="term" value="C:plasma membrane"/>
    <property type="evidence" value="ECO:0007669"/>
    <property type="project" value="UniProtKB-SubCell"/>
</dbReference>
<keyword evidence="8" id="KW-0732">Signal</keyword>
<evidence type="ECO:0000256" key="3">
    <source>
        <dbReference type="ARBA" id="ARBA00022475"/>
    </source>
</evidence>
<evidence type="ECO:0000256" key="5">
    <source>
        <dbReference type="ARBA" id="ARBA00022989"/>
    </source>
</evidence>
<feature type="transmembrane region" description="Helical" evidence="7">
    <location>
        <begin position="333"/>
        <end position="360"/>
    </location>
</feature>
<dbReference type="InterPro" id="IPR006685">
    <property type="entry name" value="MscS_channel_2nd"/>
</dbReference>
<dbReference type="InterPro" id="IPR049278">
    <property type="entry name" value="MS_channel_C"/>
</dbReference>
<evidence type="ECO:0000256" key="6">
    <source>
        <dbReference type="ARBA" id="ARBA00023136"/>
    </source>
</evidence>
<proteinExistence type="inferred from homology"/>
<comment type="function">
    <text evidence="7">Mechanosensitive channel that participates in the regulation of osmotic pressure changes within the cell, opening in response to stretch forces in the membrane lipid bilayer, without the need for other proteins. Contributes to normal resistance to hypoosmotic shock. Forms an ion channel of 1.0 nanosiemens conductance with a slight preference for anions.</text>
</comment>
<dbReference type="InterPro" id="IPR023408">
    <property type="entry name" value="MscS_beta-dom_sf"/>
</dbReference>
<keyword evidence="6 7" id="KW-0472">Membrane</keyword>
<feature type="domain" description="Mechanosensitive ion channel MscS C-terminal" evidence="10">
    <location>
        <begin position="423"/>
        <end position="505"/>
    </location>
</feature>
<dbReference type="AlphaFoldDB" id="A0A380AYK5"/>
<dbReference type="Gene3D" id="3.30.70.100">
    <property type="match status" value="1"/>
</dbReference>
<feature type="signal peptide" evidence="8">
    <location>
        <begin position="1"/>
        <end position="22"/>
    </location>
</feature>
<dbReference type="SUPFAM" id="SSF50182">
    <property type="entry name" value="Sm-like ribonucleoproteins"/>
    <property type="match status" value="1"/>
</dbReference>
<comment type="subcellular location">
    <subcellularLocation>
        <location evidence="7">Cell inner membrane</location>
        <topology evidence="7">Multi-pass membrane protein</topology>
    </subcellularLocation>
    <subcellularLocation>
        <location evidence="1">Cell membrane</location>
        <topology evidence="1">Multi-pass membrane protein</topology>
    </subcellularLocation>
</comment>
<dbReference type="InterPro" id="IPR045275">
    <property type="entry name" value="MscS_archaea/bacteria_type"/>
</dbReference>
<feature type="transmembrane region" description="Helical" evidence="7">
    <location>
        <begin position="304"/>
        <end position="321"/>
    </location>
</feature>
<dbReference type="EMBL" id="UGYN01000002">
    <property type="protein sequence ID" value="SUI89946.1"/>
    <property type="molecule type" value="Genomic_DNA"/>
</dbReference>
<dbReference type="Pfam" id="PF21082">
    <property type="entry name" value="MS_channel_3rd"/>
    <property type="match status" value="1"/>
</dbReference>
<feature type="transmembrane region" description="Helical" evidence="7">
    <location>
        <begin position="143"/>
        <end position="167"/>
    </location>
</feature>